<sequence>MAGRGSVAEAGEPEGRMRPNETTVPVLPCVSAEETLAFYRALGFEVTYEQTRPYLYLAFRWSGFDLHFGRAPEGLDPALETSGGCLVTVDEVAPYHAELTRAMRAAYGKVLGRGLPRITRHRPGASRFTLMDPSGNSIIFLRRDEPMELEYGGSASLEGLARALDQVRIFREFKNDDEAAYRRANSALRRHGDGAPAADRALAYATLVELSVALGDEAGAREWRGKLAGTVLTGEERARVEAELGNAEALREWLDGDGGGAGRV</sequence>
<gene>
    <name evidence="2" type="ORF">Q8A49_29115</name>
</gene>
<evidence type="ECO:0000313" key="2">
    <source>
        <dbReference type="EMBL" id="MEE2054564.1"/>
    </source>
</evidence>
<feature type="region of interest" description="Disordered" evidence="1">
    <location>
        <begin position="1"/>
        <end position="22"/>
    </location>
</feature>
<accession>A0ABU7KZ65</accession>
<dbReference type="Gene3D" id="3.10.180.10">
    <property type="entry name" value="2,3-Dihydroxybiphenyl 1,2-Dioxygenase, domain 1"/>
    <property type="match status" value="1"/>
</dbReference>
<proteinExistence type="predicted"/>
<dbReference type="EMBL" id="JAUUCC010000117">
    <property type="protein sequence ID" value="MEE2054564.1"/>
    <property type="molecule type" value="Genomic_DNA"/>
</dbReference>
<dbReference type="SUPFAM" id="SSF54593">
    <property type="entry name" value="Glyoxalase/Bleomycin resistance protein/Dihydroxybiphenyl dioxygenase"/>
    <property type="match status" value="1"/>
</dbReference>
<organism evidence="2 3">
    <name type="scientific">Nocardiopsis tropica</name>
    <dbReference type="NCBI Taxonomy" id="109330"/>
    <lineage>
        <taxon>Bacteria</taxon>
        <taxon>Bacillati</taxon>
        <taxon>Actinomycetota</taxon>
        <taxon>Actinomycetes</taxon>
        <taxon>Streptosporangiales</taxon>
        <taxon>Nocardiopsidaceae</taxon>
        <taxon>Nocardiopsis</taxon>
    </lineage>
</organism>
<dbReference type="RefSeq" id="WP_330161402.1">
    <property type="nucleotide sequence ID" value="NZ_BAAAJA010000010.1"/>
</dbReference>
<dbReference type="Proteomes" id="UP001348641">
    <property type="component" value="Unassembled WGS sequence"/>
</dbReference>
<evidence type="ECO:0000313" key="3">
    <source>
        <dbReference type="Proteomes" id="UP001348641"/>
    </source>
</evidence>
<reference evidence="2 3" key="1">
    <citation type="submission" date="2023-07" db="EMBL/GenBank/DDBJ databases">
        <authorList>
            <person name="Girao M."/>
            <person name="Carvalho M.F."/>
        </authorList>
    </citation>
    <scope>NUCLEOTIDE SEQUENCE [LARGE SCALE GENOMIC DNA]</scope>
    <source>
        <strain evidence="2 3">66/93</strain>
    </source>
</reference>
<dbReference type="InterPro" id="IPR029068">
    <property type="entry name" value="Glyas_Bleomycin-R_OHBP_Dase"/>
</dbReference>
<evidence type="ECO:0000256" key="1">
    <source>
        <dbReference type="SAM" id="MobiDB-lite"/>
    </source>
</evidence>
<name>A0ABU7KZ65_9ACTN</name>
<comment type="caution">
    <text evidence="2">The sequence shown here is derived from an EMBL/GenBank/DDBJ whole genome shotgun (WGS) entry which is preliminary data.</text>
</comment>
<protein>
    <submittedName>
        <fullName evidence="2">Glyoxalase</fullName>
    </submittedName>
</protein>